<dbReference type="Proteomes" id="UP000295783">
    <property type="component" value="Unassembled WGS sequence"/>
</dbReference>
<dbReference type="PROSITE" id="PS00893">
    <property type="entry name" value="NUDIX_BOX"/>
    <property type="match status" value="1"/>
</dbReference>
<dbReference type="RefSeq" id="WP_133613425.1">
    <property type="nucleotide sequence ID" value="NZ_SNYW01000008.1"/>
</dbReference>
<dbReference type="PANTHER" id="PTHR43046">
    <property type="entry name" value="GDP-MANNOSE MANNOSYL HYDROLASE"/>
    <property type="match status" value="1"/>
</dbReference>
<feature type="domain" description="Nudix hydrolase" evidence="5">
    <location>
        <begin position="10"/>
        <end position="142"/>
    </location>
</feature>
<protein>
    <submittedName>
        <fullName evidence="6">dATP pyrophosphohydrolase</fullName>
    </submittedName>
</protein>
<name>A0A4R6WRG5_9PROT</name>
<evidence type="ECO:0000256" key="2">
    <source>
        <dbReference type="ARBA" id="ARBA00022801"/>
    </source>
</evidence>
<comment type="caution">
    <text evidence="6">The sequence shown here is derived from an EMBL/GenBank/DDBJ whole genome shotgun (WGS) entry which is preliminary data.</text>
</comment>
<accession>A0A4R6WRG5</accession>
<dbReference type="AlphaFoldDB" id="A0A4R6WRG5"/>
<organism evidence="6 7">
    <name type="scientific">Dongia mobilis</name>
    <dbReference type="NCBI Taxonomy" id="578943"/>
    <lineage>
        <taxon>Bacteria</taxon>
        <taxon>Pseudomonadati</taxon>
        <taxon>Pseudomonadota</taxon>
        <taxon>Alphaproteobacteria</taxon>
        <taxon>Rhodospirillales</taxon>
        <taxon>Dongiaceae</taxon>
        <taxon>Dongia</taxon>
    </lineage>
</organism>
<dbReference type="EMBL" id="SNYW01000008">
    <property type="protein sequence ID" value="TDQ82117.1"/>
    <property type="molecule type" value="Genomic_DNA"/>
</dbReference>
<reference evidence="6 7" key="1">
    <citation type="submission" date="2019-03" db="EMBL/GenBank/DDBJ databases">
        <title>Genomic Encyclopedia of Type Strains, Phase III (KMG-III): the genomes of soil and plant-associated and newly described type strains.</title>
        <authorList>
            <person name="Whitman W."/>
        </authorList>
    </citation>
    <scope>NUCLEOTIDE SEQUENCE [LARGE SCALE GENOMIC DNA]</scope>
    <source>
        <strain evidence="6 7">CGMCC 1.7660</strain>
    </source>
</reference>
<evidence type="ECO:0000313" key="7">
    <source>
        <dbReference type="Proteomes" id="UP000295783"/>
    </source>
</evidence>
<keyword evidence="7" id="KW-1185">Reference proteome</keyword>
<dbReference type="InterPro" id="IPR015797">
    <property type="entry name" value="NUDIX_hydrolase-like_dom_sf"/>
</dbReference>
<comment type="similarity">
    <text evidence="4">Belongs to the Nudix hydrolase family.</text>
</comment>
<dbReference type="CDD" id="cd04664">
    <property type="entry name" value="NUDIX_DHNTPase_like"/>
    <property type="match status" value="1"/>
</dbReference>
<dbReference type="Gene3D" id="3.90.79.10">
    <property type="entry name" value="Nucleoside Triphosphate Pyrophosphohydrolase"/>
    <property type="match status" value="1"/>
</dbReference>
<sequence length="157" mass="17368">MSARYGEIPLRCRAVAAALIAGSGNEAGLLVLRRVGPVAGGAWGIVTGSIEPGETAPQAIRREIREETGLEIGRLYTSGLTESFYFGPDNVIELMPIFVAFVQERREITLDHGSDDFRWCGRDEALTLLHFAGQRRAILDIWHDFVDRGPDPFREVV</sequence>
<proteinExistence type="inferred from homology"/>
<evidence type="ECO:0000256" key="3">
    <source>
        <dbReference type="ARBA" id="ARBA00022842"/>
    </source>
</evidence>
<dbReference type="InterPro" id="IPR000086">
    <property type="entry name" value="NUDIX_hydrolase_dom"/>
</dbReference>
<dbReference type="GO" id="GO:0016787">
    <property type="term" value="F:hydrolase activity"/>
    <property type="evidence" value="ECO:0007669"/>
    <property type="project" value="UniProtKB-KW"/>
</dbReference>
<comment type="cofactor">
    <cofactor evidence="1">
        <name>Mg(2+)</name>
        <dbReference type="ChEBI" id="CHEBI:18420"/>
    </cofactor>
</comment>
<dbReference type="PROSITE" id="PS51462">
    <property type="entry name" value="NUDIX"/>
    <property type="match status" value="1"/>
</dbReference>
<dbReference type="PANTHER" id="PTHR43046:SF12">
    <property type="entry name" value="GDP-MANNOSE MANNOSYL HYDROLASE"/>
    <property type="match status" value="1"/>
</dbReference>
<dbReference type="SUPFAM" id="SSF55811">
    <property type="entry name" value="Nudix"/>
    <property type="match status" value="1"/>
</dbReference>
<dbReference type="InterPro" id="IPR020084">
    <property type="entry name" value="NUDIX_hydrolase_CS"/>
</dbReference>
<gene>
    <name evidence="6" type="ORF">A8950_1937</name>
</gene>
<dbReference type="InterPro" id="IPR020476">
    <property type="entry name" value="Nudix_hydrolase"/>
</dbReference>
<keyword evidence="2 4" id="KW-0378">Hydrolase</keyword>
<keyword evidence="3" id="KW-0460">Magnesium</keyword>
<evidence type="ECO:0000256" key="4">
    <source>
        <dbReference type="RuleBase" id="RU003476"/>
    </source>
</evidence>
<dbReference type="OrthoDB" id="9761969at2"/>
<evidence type="ECO:0000256" key="1">
    <source>
        <dbReference type="ARBA" id="ARBA00001946"/>
    </source>
</evidence>
<evidence type="ECO:0000259" key="5">
    <source>
        <dbReference type="PROSITE" id="PS51462"/>
    </source>
</evidence>
<evidence type="ECO:0000313" key="6">
    <source>
        <dbReference type="EMBL" id="TDQ82117.1"/>
    </source>
</evidence>
<dbReference type="Pfam" id="PF00293">
    <property type="entry name" value="NUDIX"/>
    <property type="match status" value="1"/>
</dbReference>
<dbReference type="PRINTS" id="PR00502">
    <property type="entry name" value="NUDIXFAMILY"/>
</dbReference>